<dbReference type="RefSeq" id="WP_130957898.1">
    <property type="nucleotide sequence ID" value="NZ_DBFBQU010000134.1"/>
</dbReference>
<dbReference type="EMBL" id="SIXC01000005">
    <property type="protein sequence ID" value="TBH80521.1"/>
    <property type="molecule type" value="Genomic_DNA"/>
</dbReference>
<feature type="region of interest" description="Disordered" evidence="1">
    <location>
        <begin position="218"/>
        <end position="238"/>
    </location>
</feature>
<feature type="compositionally biased region" description="Low complexity" evidence="1">
    <location>
        <begin position="43"/>
        <end position="56"/>
    </location>
</feature>
<comment type="caution">
    <text evidence="2">The sequence shown here is derived from an EMBL/GenBank/DDBJ whole genome shotgun (WGS) entry which is preliminary data.</text>
</comment>
<proteinExistence type="predicted"/>
<dbReference type="AlphaFoldDB" id="A0A6H3FC36"/>
<feature type="region of interest" description="Disordered" evidence="1">
    <location>
        <begin position="43"/>
        <end position="65"/>
    </location>
</feature>
<keyword evidence="3" id="KW-1185">Reference proteome</keyword>
<gene>
    <name evidence="2" type="ORF">EB812_05140</name>
</gene>
<accession>A0A6H3FC36</accession>
<name>A0A6H3FC36_9BACT</name>
<evidence type="ECO:0000313" key="3">
    <source>
        <dbReference type="Proteomes" id="UP000292919"/>
    </source>
</evidence>
<organism evidence="2 3">
    <name type="scientific">Desulfovibrio legallii</name>
    <dbReference type="NCBI Taxonomy" id="571438"/>
    <lineage>
        <taxon>Bacteria</taxon>
        <taxon>Pseudomonadati</taxon>
        <taxon>Thermodesulfobacteriota</taxon>
        <taxon>Desulfovibrionia</taxon>
        <taxon>Desulfovibrionales</taxon>
        <taxon>Desulfovibrionaceae</taxon>
        <taxon>Desulfovibrio</taxon>
    </lineage>
</organism>
<dbReference type="Proteomes" id="UP000292919">
    <property type="component" value="Unassembled WGS sequence"/>
</dbReference>
<reference evidence="2 3" key="1">
    <citation type="submission" date="2018-12" db="EMBL/GenBank/DDBJ databases">
        <title>First genome draft of Desulfovibrio legallis sp. nov.</title>
        <authorList>
            <person name="Ben Dhia O."/>
            <person name="Najjari A."/>
            <person name="Ferjani R."/>
            <person name="Fhoula I."/>
            <person name="Fardeau M.-L."/>
            <person name="Boudabbous A."/>
            <person name="Ouzari H.I."/>
        </authorList>
    </citation>
    <scope>NUCLEOTIDE SEQUENCE [LARGE SCALE GENOMIC DNA]</scope>
    <source>
        <strain evidence="2 3">H1T</strain>
    </source>
</reference>
<sequence>MQIQSAVKPEDVMPPRLQPFRPLFQSLVLICLLLAGCGSRDAGGPAAASGPDAGAGENAGSGWSEALPKVTAQPGQSVHVGVHGGSETFNADLASMLTGYLQSDRGLTPADATANADIVVRVRVENIRQLDSRSAPASGGRALGSTATGAVLGAMLGGAMGGGRGAAWGVGGGALLGLGIGLTDGGSYNVWGLEAQVGFGRNGREPADDAWSRVRVTAEGENMGREASQPGLEDALSRKIVDALQP</sequence>
<evidence type="ECO:0000313" key="2">
    <source>
        <dbReference type="EMBL" id="TBH80521.1"/>
    </source>
</evidence>
<evidence type="ECO:0000256" key="1">
    <source>
        <dbReference type="SAM" id="MobiDB-lite"/>
    </source>
</evidence>
<protein>
    <submittedName>
        <fullName evidence="2">Uncharacterized protein</fullName>
    </submittedName>
</protein>